<dbReference type="PANTHER" id="PTHR47150:SF5">
    <property type="entry name" value="OS07G0546750 PROTEIN"/>
    <property type="match status" value="1"/>
</dbReference>
<dbReference type="PANTHER" id="PTHR47150">
    <property type="entry name" value="OS12G0169200 PROTEIN"/>
    <property type="match status" value="1"/>
</dbReference>
<dbReference type="Pfam" id="PF04827">
    <property type="entry name" value="Plant_tran"/>
    <property type="match status" value="1"/>
</dbReference>
<organism evidence="1 2">
    <name type="scientific">Tanacetum coccineum</name>
    <dbReference type="NCBI Taxonomy" id="301880"/>
    <lineage>
        <taxon>Eukaryota</taxon>
        <taxon>Viridiplantae</taxon>
        <taxon>Streptophyta</taxon>
        <taxon>Embryophyta</taxon>
        <taxon>Tracheophyta</taxon>
        <taxon>Spermatophyta</taxon>
        <taxon>Magnoliopsida</taxon>
        <taxon>eudicotyledons</taxon>
        <taxon>Gunneridae</taxon>
        <taxon>Pentapetalae</taxon>
        <taxon>asterids</taxon>
        <taxon>campanulids</taxon>
        <taxon>Asterales</taxon>
        <taxon>Asteraceae</taxon>
        <taxon>Asteroideae</taxon>
        <taxon>Anthemideae</taxon>
        <taxon>Anthemidinae</taxon>
        <taxon>Tanacetum</taxon>
    </lineage>
</organism>
<sequence>MLGSIDCMHWEWRNCPKALHGQFKRRDHKYPTLMLEVVADQRLWIWHTFFGVPGANNDLNVLYGSPLFDDELVDTAPECPFVVNGHTYRKGYYLADGIYPAWSTFVKSFSVARDESLKEFKKLQGKILNELSEYFKDEGFEVNVRDLFVSPTPQIQRTWVERCELHLRKSKELRDRKTHIDLRQDLVEHLWNNH</sequence>
<keyword evidence="2" id="KW-1185">Reference proteome</keyword>
<dbReference type="EMBL" id="BQNB010011251">
    <property type="protein sequence ID" value="GJS88127.1"/>
    <property type="molecule type" value="Genomic_DNA"/>
</dbReference>
<accession>A0ABQ4ZE72</accession>
<reference evidence="1" key="1">
    <citation type="journal article" date="2022" name="Int. J. Mol. Sci.">
        <title>Draft Genome of Tanacetum Coccineum: Genomic Comparison of Closely Related Tanacetum-Family Plants.</title>
        <authorList>
            <person name="Yamashiro T."/>
            <person name="Shiraishi A."/>
            <person name="Nakayama K."/>
            <person name="Satake H."/>
        </authorList>
    </citation>
    <scope>NUCLEOTIDE SEQUENCE</scope>
</reference>
<reference evidence="1" key="2">
    <citation type="submission" date="2022-01" db="EMBL/GenBank/DDBJ databases">
        <authorList>
            <person name="Yamashiro T."/>
            <person name="Shiraishi A."/>
            <person name="Satake H."/>
            <person name="Nakayama K."/>
        </authorList>
    </citation>
    <scope>NUCLEOTIDE SEQUENCE</scope>
</reference>
<protein>
    <submittedName>
        <fullName evidence="1">Zinc finger, CCHC-type containing protein</fullName>
    </submittedName>
</protein>
<evidence type="ECO:0000313" key="2">
    <source>
        <dbReference type="Proteomes" id="UP001151760"/>
    </source>
</evidence>
<dbReference type="Proteomes" id="UP001151760">
    <property type="component" value="Unassembled WGS sequence"/>
</dbReference>
<evidence type="ECO:0000313" key="1">
    <source>
        <dbReference type="EMBL" id="GJS88127.1"/>
    </source>
</evidence>
<comment type="caution">
    <text evidence="1">The sequence shown here is derived from an EMBL/GenBank/DDBJ whole genome shotgun (WGS) entry which is preliminary data.</text>
</comment>
<proteinExistence type="predicted"/>
<name>A0ABQ4ZE72_9ASTR</name>
<gene>
    <name evidence="1" type="ORF">Tco_0770763</name>
</gene>
<dbReference type="InterPro" id="IPR006912">
    <property type="entry name" value="Harbinger_derived_prot"/>
</dbReference>